<organism evidence="2 3">
    <name type="scientific">Heliocybe sulcata</name>
    <dbReference type="NCBI Taxonomy" id="5364"/>
    <lineage>
        <taxon>Eukaryota</taxon>
        <taxon>Fungi</taxon>
        <taxon>Dikarya</taxon>
        <taxon>Basidiomycota</taxon>
        <taxon>Agaricomycotina</taxon>
        <taxon>Agaricomycetes</taxon>
        <taxon>Gloeophyllales</taxon>
        <taxon>Gloeophyllaceae</taxon>
        <taxon>Heliocybe</taxon>
    </lineage>
</organism>
<keyword evidence="3" id="KW-1185">Reference proteome</keyword>
<keyword evidence="1" id="KW-0812">Transmembrane</keyword>
<keyword evidence="1" id="KW-0472">Membrane</keyword>
<evidence type="ECO:0000256" key="1">
    <source>
        <dbReference type="SAM" id="Phobius"/>
    </source>
</evidence>
<dbReference type="AlphaFoldDB" id="A0A5C3MM81"/>
<gene>
    <name evidence="2" type="ORF">OE88DRAFT_1669235</name>
</gene>
<keyword evidence="1" id="KW-1133">Transmembrane helix</keyword>
<proteinExistence type="predicted"/>
<reference evidence="2 3" key="1">
    <citation type="journal article" date="2019" name="Nat. Ecol. Evol.">
        <title>Megaphylogeny resolves global patterns of mushroom evolution.</title>
        <authorList>
            <person name="Varga T."/>
            <person name="Krizsan K."/>
            <person name="Foldi C."/>
            <person name="Dima B."/>
            <person name="Sanchez-Garcia M."/>
            <person name="Sanchez-Ramirez S."/>
            <person name="Szollosi G.J."/>
            <person name="Szarkandi J.G."/>
            <person name="Papp V."/>
            <person name="Albert L."/>
            <person name="Andreopoulos W."/>
            <person name="Angelini C."/>
            <person name="Antonin V."/>
            <person name="Barry K.W."/>
            <person name="Bougher N.L."/>
            <person name="Buchanan P."/>
            <person name="Buyck B."/>
            <person name="Bense V."/>
            <person name="Catcheside P."/>
            <person name="Chovatia M."/>
            <person name="Cooper J."/>
            <person name="Damon W."/>
            <person name="Desjardin D."/>
            <person name="Finy P."/>
            <person name="Geml J."/>
            <person name="Haridas S."/>
            <person name="Hughes K."/>
            <person name="Justo A."/>
            <person name="Karasinski D."/>
            <person name="Kautmanova I."/>
            <person name="Kiss B."/>
            <person name="Kocsube S."/>
            <person name="Kotiranta H."/>
            <person name="LaButti K.M."/>
            <person name="Lechner B.E."/>
            <person name="Liimatainen K."/>
            <person name="Lipzen A."/>
            <person name="Lukacs Z."/>
            <person name="Mihaltcheva S."/>
            <person name="Morgado L.N."/>
            <person name="Niskanen T."/>
            <person name="Noordeloos M.E."/>
            <person name="Ohm R.A."/>
            <person name="Ortiz-Santana B."/>
            <person name="Ovrebo C."/>
            <person name="Racz N."/>
            <person name="Riley R."/>
            <person name="Savchenko A."/>
            <person name="Shiryaev A."/>
            <person name="Soop K."/>
            <person name="Spirin V."/>
            <person name="Szebenyi C."/>
            <person name="Tomsovsky M."/>
            <person name="Tulloss R.E."/>
            <person name="Uehling J."/>
            <person name="Grigoriev I.V."/>
            <person name="Vagvolgyi C."/>
            <person name="Papp T."/>
            <person name="Martin F.M."/>
            <person name="Miettinen O."/>
            <person name="Hibbett D.S."/>
            <person name="Nagy L.G."/>
        </authorList>
    </citation>
    <scope>NUCLEOTIDE SEQUENCE [LARGE SCALE GENOMIC DNA]</scope>
    <source>
        <strain evidence="2 3">OMC1185</strain>
    </source>
</reference>
<dbReference type="EMBL" id="ML213543">
    <property type="protein sequence ID" value="TFK45426.1"/>
    <property type="molecule type" value="Genomic_DNA"/>
</dbReference>
<accession>A0A5C3MM81</accession>
<dbReference type="Proteomes" id="UP000305948">
    <property type="component" value="Unassembled WGS sequence"/>
</dbReference>
<name>A0A5C3MM81_9AGAM</name>
<evidence type="ECO:0000313" key="2">
    <source>
        <dbReference type="EMBL" id="TFK45426.1"/>
    </source>
</evidence>
<sequence length="76" mass="8828">MNKDGDIDWTCIRLTGYLCRMLYATLIPPTHCRQLLAFPLYAASGKVSSVLMLFLSMLYTKYDCRRRACHLTKYDV</sequence>
<feature type="transmembrane region" description="Helical" evidence="1">
    <location>
        <begin position="38"/>
        <end position="59"/>
    </location>
</feature>
<evidence type="ECO:0000313" key="3">
    <source>
        <dbReference type="Proteomes" id="UP000305948"/>
    </source>
</evidence>
<protein>
    <submittedName>
        <fullName evidence="2">Uncharacterized protein</fullName>
    </submittedName>
</protein>